<feature type="compositionally biased region" description="Basic and acidic residues" evidence="1">
    <location>
        <begin position="553"/>
        <end position="566"/>
    </location>
</feature>
<feature type="compositionally biased region" description="Basic and acidic residues" evidence="1">
    <location>
        <begin position="573"/>
        <end position="586"/>
    </location>
</feature>
<feature type="compositionally biased region" description="Basic and acidic residues" evidence="1">
    <location>
        <begin position="119"/>
        <end position="135"/>
    </location>
</feature>
<feature type="compositionally biased region" description="Polar residues" evidence="1">
    <location>
        <begin position="1583"/>
        <end position="1598"/>
    </location>
</feature>
<proteinExistence type="predicted"/>
<feature type="compositionally biased region" description="Basic and acidic residues" evidence="1">
    <location>
        <begin position="26"/>
        <end position="42"/>
    </location>
</feature>
<feature type="compositionally biased region" description="Pro residues" evidence="1">
    <location>
        <begin position="843"/>
        <end position="857"/>
    </location>
</feature>
<feature type="compositionally biased region" description="Low complexity" evidence="1">
    <location>
        <begin position="1153"/>
        <end position="1162"/>
    </location>
</feature>
<sequence>MPGVPPDAFQLLEQSFENASHNLTHSVRDSLSQRRHYKDRDSYHRKHSSDPSIPSTRIEHLSSDEDHGSDGRPSPPLPHTTVRNAHSLPHERSESAVLRAQLSRQKSGLPPTPPSMSTADHEVEPASRQQEREDAPSPMFADSVRNALESKRSGLSTPVQHQHSPPTPDPSPPSTYASRERLVAPANAKVIDRLQQRPDLSHNGSYAGSFAESFQTAREGNTQNNSPAPVGQQVVECEDYDELPAHWLDGQRDDFREMVNNAASSSHDSDIVPDDPLHANGTHPLSRISTTAPSPDSPIWDGGISTMSRETSISQGGDGFDEDAEDRGRGVIIVTTNPEGEKTPTLEKQQERERDHDWNRYVSFVGSADVSPSPSTHSSRPVTRDGPVSSNNSTRSTTENDSPPHSRTWDRRPSVGLFAFPQTMPSISASRPLAMEPLVAAPSRLRYEENAADLSASPQATSPSASAHSSSPISPRSPQAIPPTSPIFSRVESLTRGASASKRPSTPPGRRDIAREALAAGRVSSIKQKGGEWDFSALTRSGQQRHSGTIAKEAMDAKRYSRMKEDGELDTWAGRDEDGVEIERTGKRWRRRNGPVGLGLEGEDYDEDRSEDESEDESEDDSGDESKDEKGEDEDEDSDGPESRFEKKLKDSVEEVHAGADEEDRLSESSDWENDTSALAPKTVEREPFELPDVDEREHDREVEMPHRAHSRSTSYSRTHSRSPATDVEAVPGVDVKEATRDEHTEVEDEAEAEDEPLAEPLLRDEHQEFISEYHDDAQTEDEEPSCPVRTRDGDGISDRSSSSHRNTQASIVAAIATAAALPLSEPGSPALDAEAGEERAASPPPAVPYAPSPSLPILPQTAIPSELERPLQPTPSMKETSIATMPTLSHKQNIRTSTLTNDAVYRHIQDQNARKIDALANGNAVQVSIIDLTGPRRNQTLRHRAKTVSLRGGDSGVDEHGVGRAHTLKHKKAMESSVLTNDIASDKGGDAPTERAKKPQQSRRKLQASPSLELSTDLTQSKPAAPSPPPTQLTHIPTNKLTHEGLDRVSRSIRTQSRSSNIKSIPSPSLPNSSAHASWVPGDDDVSTLENSLQNHKLRRFARDTGLERDLSVKRNSGITVRSGNSASPQLRRCSREERLERNPSVKRNSLDASAPASATASDHDATSPRLRHRSLRGDERLGELAGNTFSTSNRRSASLDVPPSSASAKRQSLSSATRLSHENGLSAGFTPMASPRRSEYAGMRGLATTPFSTSQFSDRSEMVELCEARGVEIYPHNNHSVVVVEQGVPSSSRPDDSPTVKGGSGLGIDTITDDMLRVSPAPNNHLGVTDEQLIGKPIFTPSPAPPTPPPKTPNTKRRGIRGLPVMSLPKLEVQDHDFVGMASKERNAVNSPLTNPRQAPLPPKINFIPPTPMGGEDDEGRQLAGDRPATVTGSRPGGLVRRESLRDKARRYSEGFALPIWTYRKKHVIRVPRGKMEGPTDGDDDGEERPRNLSPNWRPVGFWNSDSEDDEVFYDDEDVQGGHGRRGLRIARTDDGFDVDGRRNKAASGNRGRRASLLSRRAVSLRLSSRLRAQPLSRSATTATLPRNFDDASNPTLDPPLANDTPPVTLPQRKNSLSQAWRTRHGRIVTIPGTNGEMQFEYVGMQGFRDKMSEVRSAREEREREARREALRESIGVRVFHGL</sequence>
<feature type="region of interest" description="Disordered" evidence="1">
    <location>
        <begin position="1576"/>
        <end position="1609"/>
    </location>
</feature>
<comment type="caution">
    <text evidence="2">The sequence shown here is derived from an EMBL/GenBank/DDBJ whole genome shotgun (WGS) entry which is preliminary data.</text>
</comment>
<evidence type="ECO:0000256" key="1">
    <source>
        <dbReference type="SAM" id="MobiDB-lite"/>
    </source>
</evidence>
<feature type="region of interest" description="Disordered" evidence="1">
    <location>
        <begin position="23"/>
        <end position="230"/>
    </location>
</feature>
<feature type="compositionally biased region" description="Low complexity" evidence="1">
    <location>
        <begin position="1206"/>
        <end position="1218"/>
    </location>
</feature>
<feature type="compositionally biased region" description="Basic and acidic residues" evidence="1">
    <location>
        <begin position="985"/>
        <end position="998"/>
    </location>
</feature>
<feature type="compositionally biased region" description="Basic and acidic residues" evidence="1">
    <location>
        <begin position="402"/>
        <end position="413"/>
    </location>
</feature>
<feature type="compositionally biased region" description="Polar residues" evidence="1">
    <location>
        <begin position="370"/>
        <end position="381"/>
    </location>
</feature>
<protein>
    <submittedName>
        <fullName evidence="2">Uncharacterized protein</fullName>
    </submittedName>
</protein>
<feature type="region of interest" description="Disordered" evidence="1">
    <location>
        <begin position="1537"/>
        <end position="1557"/>
    </location>
</feature>
<feature type="compositionally biased region" description="Low complexity" evidence="1">
    <location>
        <begin position="389"/>
        <end position="401"/>
    </location>
</feature>
<feature type="region of interest" description="Disordered" evidence="1">
    <location>
        <begin position="261"/>
        <end position="414"/>
    </location>
</feature>
<feature type="compositionally biased region" description="Basic and acidic residues" evidence="1">
    <location>
        <begin position="57"/>
        <end position="70"/>
    </location>
</feature>
<feature type="region of interest" description="Disordered" evidence="1">
    <location>
        <begin position="1414"/>
        <end position="1440"/>
    </location>
</feature>
<feature type="compositionally biased region" description="Polar residues" evidence="1">
    <location>
        <begin position="1117"/>
        <end position="1130"/>
    </location>
</feature>
<feature type="region of interest" description="Disordered" evidence="1">
    <location>
        <begin position="539"/>
        <end position="809"/>
    </location>
</feature>
<feature type="compositionally biased region" description="Basic and acidic residues" evidence="1">
    <location>
        <begin position="1135"/>
        <end position="1145"/>
    </location>
</feature>
<reference evidence="2" key="1">
    <citation type="journal article" date="2020" name="Stud. Mycol.">
        <title>101 Dothideomycetes genomes: a test case for predicting lifestyles and emergence of pathogens.</title>
        <authorList>
            <person name="Haridas S."/>
            <person name="Albert R."/>
            <person name="Binder M."/>
            <person name="Bloem J."/>
            <person name="Labutti K."/>
            <person name="Salamov A."/>
            <person name="Andreopoulos B."/>
            <person name="Baker S."/>
            <person name="Barry K."/>
            <person name="Bills G."/>
            <person name="Bluhm B."/>
            <person name="Cannon C."/>
            <person name="Castanera R."/>
            <person name="Culley D."/>
            <person name="Daum C."/>
            <person name="Ezra D."/>
            <person name="Gonzalez J."/>
            <person name="Henrissat B."/>
            <person name="Kuo A."/>
            <person name="Liang C."/>
            <person name="Lipzen A."/>
            <person name="Lutzoni F."/>
            <person name="Magnuson J."/>
            <person name="Mondo S."/>
            <person name="Nolan M."/>
            <person name="Ohm R."/>
            <person name="Pangilinan J."/>
            <person name="Park H.-J."/>
            <person name="Ramirez L."/>
            <person name="Alfaro M."/>
            <person name="Sun H."/>
            <person name="Tritt A."/>
            <person name="Yoshinaga Y."/>
            <person name="Zwiers L.-H."/>
            <person name="Turgeon B."/>
            <person name="Goodwin S."/>
            <person name="Spatafora J."/>
            <person name="Crous P."/>
            <person name="Grigoriev I."/>
        </authorList>
    </citation>
    <scope>NUCLEOTIDE SEQUENCE</scope>
    <source>
        <strain evidence="2">CBS 116435</strain>
    </source>
</reference>
<dbReference type="EMBL" id="MU003874">
    <property type="protein sequence ID" value="KAF2716462.1"/>
    <property type="molecule type" value="Genomic_DNA"/>
</dbReference>
<feature type="compositionally biased region" description="Acidic residues" evidence="1">
    <location>
        <begin position="661"/>
        <end position="674"/>
    </location>
</feature>
<feature type="compositionally biased region" description="Basic and acidic residues" evidence="1">
    <location>
        <begin position="1042"/>
        <end position="1051"/>
    </location>
</feature>
<feature type="compositionally biased region" description="Polar residues" evidence="1">
    <location>
        <begin position="1189"/>
        <end position="1198"/>
    </location>
</feature>
<dbReference type="OrthoDB" id="3870679at2759"/>
<accession>A0A9P4PWZ4</accession>
<feature type="compositionally biased region" description="Basic and acidic residues" evidence="1">
    <location>
        <begin position="641"/>
        <end position="660"/>
    </location>
</feature>
<name>A0A9P4PWZ4_9PEZI</name>
<feature type="compositionally biased region" description="Basic and acidic residues" evidence="1">
    <location>
        <begin position="735"/>
        <end position="744"/>
    </location>
</feature>
<feature type="compositionally biased region" description="Basic and acidic residues" evidence="1">
    <location>
        <begin position="190"/>
        <end position="200"/>
    </location>
</feature>
<feature type="compositionally biased region" description="Acidic residues" evidence="1">
    <location>
        <begin position="601"/>
        <end position="623"/>
    </location>
</feature>
<feature type="region of interest" description="Disordered" evidence="1">
    <location>
        <begin position="450"/>
        <end position="513"/>
    </location>
</feature>
<feature type="compositionally biased region" description="Pro residues" evidence="1">
    <location>
        <begin position="1342"/>
        <end position="1354"/>
    </location>
</feature>
<keyword evidence="3" id="KW-1185">Reference proteome</keyword>
<gene>
    <name evidence="2" type="ORF">K431DRAFT_289380</name>
</gene>
<feature type="compositionally biased region" description="Basic and acidic residues" evidence="1">
    <location>
        <begin position="339"/>
        <end position="359"/>
    </location>
</feature>
<feature type="compositionally biased region" description="Low complexity" evidence="1">
    <location>
        <begin position="455"/>
        <end position="479"/>
    </location>
</feature>
<feature type="compositionally biased region" description="Polar residues" evidence="1">
    <location>
        <begin position="202"/>
        <end position="227"/>
    </location>
</feature>
<feature type="compositionally biased region" description="Basic and acidic residues" evidence="1">
    <location>
        <begin position="762"/>
        <end position="778"/>
    </location>
</feature>
<feature type="region of interest" description="Disordered" evidence="1">
    <location>
        <begin position="1117"/>
        <end position="1235"/>
    </location>
</feature>
<organism evidence="2 3">
    <name type="scientific">Polychaeton citri CBS 116435</name>
    <dbReference type="NCBI Taxonomy" id="1314669"/>
    <lineage>
        <taxon>Eukaryota</taxon>
        <taxon>Fungi</taxon>
        <taxon>Dikarya</taxon>
        <taxon>Ascomycota</taxon>
        <taxon>Pezizomycotina</taxon>
        <taxon>Dothideomycetes</taxon>
        <taxon>Dothideomycetidae</taxon>
        <taxon>Capnodiales</taxon>
        <taxon>Capnodiaceae</taxon>
        <taxon>Polychaeton</taxon>
    </lineage>
</organism>
<dbReference type="Proteomes" id="UP000799441">
    <property type="component" value="Unassembled WGS sequence"/>
</dbReference>
<feature type="region of interest" description="Disordered" evidence="1">
    <location>
        <begin position="982"/>
        <end position="1084"/>
    </location>
</feature>
<feature type="compositionally biased region" description="Polar residues" evidence="1">
    <location>
        <begin position="1053"/>
        <end position="1077"/>
    </location>
</feature>
<evidence type="ECO:0000313" key="2">
    <source>
        <dbReference type="EMBL" id="KAF2716462.1"/>
    </source>
</evidence>
<feature type="compositionally biased region" description="Polar residues" evidence="1">
    <location>
        <begin position="305"/>
        <end position="315"/>
    </location>
</feature>
<feature type="compositionally biased region" description="Acidic residues" evidence="1">
    <location>
        <begin position="745"/>
        <end position="758"/>
    </location>
</feature>
<feature type="region of interest" description="Disordered" evidence="1">
    <location>
        <begin position="1341"/>
        <end position="1362"/>
    </location>
</feature>
<feature type="compositionally biased region" description="Basic and acidic residues" evidence="1">
    <location>
        <begin position="683"/>
        <end position="707"/>
    </location>
</feature>
<feature type="compositionally biased region" description="Polar residues" evidence="1">
    <location>
        <begin position="1009"/>
        <end position="1023"/>
    </location>
</feature>
<feature type="region of interest" description="Disordered" evidence="1">
    <location>
        <begin position="1474"/>
        <end position="1503"/>
    </location>
</feature>
<feature type="region of interest" description="Disordered" evidence="1">
    <location>
        <begin position="824"/>
        <end position="860"/>
    </location>
</feature>
<feature type="compositionally biased region" description="Polar residues" evidence="1">
    <location>
        <begin position="153"/>
        <end position="163"/>
    </location>
</feature>
<feature type="compositionally biased region" description="Acidic residues" evidence="1">
    <location>
        <begin position="631"/>
        <end position="640"/>
    </location>
</feature>
<evidence type="ECO:0000313" key="3">
    <source>
        <dbReference type="Proteomes" id="UP000799441"/>
    </source>
</evidence>